<keyword evidence="8" id="KW-1185">Reference proteome</keyword>
<sequence>MAVPKRKTSKSKRNHRRAHHALSKVNVMQNKNSGDCVLPHHINLSDGTYKGKSVVKMSSRAE</sequence>
<dbReference type="Pfam" id="PF01783">
    <property type="entry name" value="Ribosomal_L32p"/>
    <property type="match status" value="1"/>
</dbReference>
<dbReference type="Gene3D" id="1.20.5.640">
    <property type="entry name" value="Single helix bin"/>
    <property type="match status" value="1"/>
</dbReference>
<evidence type="ECO:0000256" key="2">
    <source>
        <dbReference type="ARBA" id="ARBA00022980"/>
    </source>
</evidence>
<dbReference type="Proteomes" id="UP000323844">
    <property type="component" value="Chromosome"/>
</dbReference>
<feature type="region of interest" description="Disordered" evidence="6">
    <location>
        <begin position="1"/>
        <end position="22"/>
    </location>
</feature>
<dbReference type="OrthoDB" id="9801927at2"/>
<evidence type="ECO:0000256" key="3">
    <source>
        <dbReference type="ARBA" id="ARBA00023274"/>
    </source>
</evidence>
<dbReference type="GO" id="GO:0015934">
    <property type="term" value="C:large ribosomal subunit"/>
    <property type="evidence" value="ECO:0007669"/>
    <property type="project" value="InterPro"/>
</dbReference>
<gene>
    <name evidence="5 7" type="primary">rpmF</name>
    <name evidence="7" type="ORF">FZC37_01050</name>
</gene>
<evidence type="ECO:0000313" key="7">
    <source>
        <dbReference type="EMBL" id="QEK39526.1"/>
    </source>
</evidence>
<dbReference type="SUPFAM" id="SSF57829">
    <property type="entry name" value="Zn-binding ribosomal proteins"/>
    <property type="match status" value="1"/>
</dbReference>
<keyword evidence="3 5" id="KW-0687">Ribonucleoprotein</keyword>
<accession>A0A5C0UHN0</accession>
<dbReference type="GO" id="GO:0006412">
    <property type="term" value="P:translation"/>
    <property type="evidence" value="ECO:0007669"/>
    <property type="project" value="UniProtKB-UniRule"/>
</dbReference>
<dbReference type="AlphaFoldDB" id="A0A5C0UHN0"/>
<dbReference type="InterPro" id="IPR044957">
    <property type="entry name" value="Ribosomal_bL32_bact"/>
</dbReference>
<evidence type="ECO:0000313" key="8">
    <source>
        <dbReference type="Proteomes" id="UP000323844"/>
    </source>
</evidence>
<dbReference type="KEGG" id="snay:FZC37_01050"/>
<evidence type="ECO:0000256" key="4">
    <source>
        <dbReference type="ARBA" id="ARBA00035178"/>
    </source>
</evidence>
<name>A0A5C0UHN0_9RICK</name>
<dbReference type="InterPro" id="IPR002677">
    <property type="entry name" value="Ribosomal_bL32"/>
</dbReference>
<reference evidence="7 8" key="1">
    <citation type="submission" date="2019-08" db="EMBL/GenBank/DDBJ databases">
        <title>Highly reduced genomes of protist endosymbionts show evolutionary convergence.</title>
        <authorList>
            <person name="George E."/>
            <person name="Husnik F."/>
            <person name="Tashyreva D."/>
            <person name="Prokopchuk G."/>
            <person name="Horak A."/>
            <person name="Kwong W.K."/>
            <person name="Lukes J."/>
            <person name="Keeling P.J."/>
        </authorList>
    </citation>
    <scope>NUCLEOTIDE SEQUENCE [LARGE SCALE GENOMIC DNA]</scope>
    <source>
        <strain evidence="7">1621</strain>
    </source>
</reference>
<evidence type="ECO:0000256" key="6">
    <source>
        <dbReference type="SAM" id="MobiDB-lite"/>
    </source>
</evidence>
<dbReference type="NCBIfam" id="TIGR01031">
    <property type="entry name" value="rpmF_bact"/>
    <property type="match status" value="1"/>
</dbReference>
<dbReference type="PANTHER" id="PTHR35534">
    <property type="entry name" value="50S RIBOSOMAL PROTEIN L32"/>
    <property type="match status" value="1"/>
</dbReference>
<evidence type="ECO:0000256" key="5">
    <source>
        <dbReference type="HAMAP-Rule" id="MF_00340"/>
    </source>
</evidence>
<dbReference type="RefSeq" id="WP_148951887.1">
    <property type="nucleotide sequence ID" value="NZ_CP043312.1"/>
</dbReference>
<proteinExistence type="inferred from homology"/>
<dbReference type="HAMAP" id="MF_00340">
    <property type="entry name" value="Ribosomal_bL32"/>
    <property type="match status" value="1"/>
</dbReference>
<dbReference type="PANTHER" id="PTHR35534:SF1">
    <property type="entry name" value="LARGE RIBOSOMAL SUBUNIT PROTEIN BL32"/>
    <property type="match status" value="1"/>
</dbReference>
<protein>
    <recommendedName>
        <fullName evidence="4 5">Large ribosomal subunit protein bL32</fullName>
    </recommendedName>
</protein>
<keyword evidence="2 5" id="KW-0689">Ribosomal protein</keyword>
<dbReference type="EMBL" id="CP043312">
    <property type="protein sequence ID" value="QEK39526.1"/>
    <property type="molecule type" value="Genomic_DNA"/>
</dbReference>
<dbReference type="GO" id="GO:0003735">
    <property type="term" value="F:structural constituent of ribosome"/>
    <property type="evidence" value="ECO:0007669"/>
    <property type="project" value="InterPro"/>
</dbReference>
<dbReference type="InterPro" id="IPR011332">
    <property type="entry name" value="Ribosomal_zn-bd"/>
</dbReference>
<evidence type="ECO:0000256" key="1">
    <source>
        <dbReference type="ARBA" id="ARBA00008560"/>
    </source>
</evidence>
<organism evidence="7 8">
    <name type="scientific">Candidatus Sneabacter namystus</name>
    <dbReference type="NCBI Taxonomy" id="2601646"/>
    <lineage>
        <taxon>Bacteria</taxon>
        <taxon>Pseudomonadati</taxon>
        <taxon>Pseudomonadota</taxon>
        <taxon>Alphaproteobacteria</taxon>
        <taxon>Rickettsiales</taxon>
        <taxon>Rickettsiaceae</taxon>
        <taxon>Rickettsieae</taxon>
        <taxon>Candidatus Sneabacter</taxon>
    </lineage>
</organism>
<comment type="similarity">
    <text evidence="1 5">Belongs to the bacterial ribosomal protein bL32 family.</text>
</comment>